<dbReference type="InterPro" id="IPR013118">
    <property type="entry name" value="Mannitol_DH_C"/>
</dbReference>
<dbReference type="PANTHER" id="PTHR30524:SF0">
    <property type="entry name" value="ALTRONATE OXIDOREDUCTASE-RELATED"/>
    <property type="match status" value="1"/>
</dbReference>
<dbReference type="SUPFAM" id="SSF48179">
    <property type="entry name" value="6-phosphogluconate dehydrogenase C-terminal domain-like"/>
    <property type="match status" value="1"/>
</dbReference>
<feature type="domain" description="Mannitol dehydrogenase C-terminal" evidence="1">
    <location>
        <begin position="33"/>
        <end position="207"/>
    </location>
</feature>
<comment type="caution">
    <text evidence="2">The sequence shown here is derived from an EMBL/GenBank/DDBJ whole genome shotgun (WGS) entry which is preliminary data.</text>
</comment>
<dbReference type="InterPro" id="IPR013328">
    <property type="entry name" value="6PGD_dom2"/>
</dbReference>
<evidence type="ECO:0000259" key="1">
    <source>
        <dbReference type="Pfam" id="PF08125"/>
    </source>
</evidence>
<accession>A0ABR4XS13</accession>
<dbReference type="Gene3D" id="1.10.1040.10">
    <property type="entry name" value="N-(1-d-carboxylethyl)-l-norvaline Dehydrogenase, domain 2"/>
    <property type="match status" value="1"/>
</dbReference>
<name>A0ABR4XS13_9LACO</name>
<gene>
    <name evidence="2" type="ORF">Q757_04560</name>
</gene>
<evidence type="ECO:0000313" key="2">
    <source>
        <dbReference type="EMBL" id="KGO31864.1"/>
    </source>
</evidence>
<reference evidence="2 3" key="1">
    <citation type="journal article" date="2014" name="Antonie Van Leeuwenhoek">
        <title>Oenococcus alcoholitolerans sp. nov., a lactic acid bacteria isolated from cachaca and ethanol fermentation processes.</title>
        <authorList>
            <person name="Badotti F."/>
            <person name="Moreira A.P."/>
            <person name="Tonon L.A."/>
            <person name="de Lucena B.T."/>
            <person name="Gomes Fde C."/>
            <person name="Kruger R."/>
            <person name="Thompson C.C."/>
            <person name="de Morais M.A.Jr."/>
            <person name="Rosa C.A."/>
            <person name="Thompson F.L."/>
        </authorList>
    </citation>
    <scope>NUCLEOTIDE SEQUENCE [LARGE SCALE GENOMIC DNA]</scope>
    <source>
        <strain evidence="2 3">UFRJ-M7.2.18</strain>
    </source>
</reference>
<evidence type="ECO:0000313" key="3">
    <source>
        <dbReference type="Proteomes" id="UP000030023"/>
    </source>
</evidence>
<protein>
    <recommendedName>
        <fullName evidence="1">Mannitol dehydrogenase C-terminal domain-containing protein</fullName>
    </recommendedName>
</protein>
<dbReference type="PANTHER" id="PTHR30524">
    <property type="entry name" value="MANNITOL-1-PHOSPHATE 5-DEHYDROGENASE"/>
    <property type="match status" value="1"/>
</dbReference>
<dbReference type="Proteomes" id="UP000030023">
    <property type="component" value="Unassembled WGS sequence"/>
</dbReference>
<organism evidence="2 3">
    <name type="scientific">Oenococcus alcoholitolerans</name>
    <dbReference type="NCBI Taxonomy" id="931074"/>
    <lineage>
        <taxon>Bacteria</taxon>
        <taxon>Bacillati</taxon>
        <taxon>Bacillota</taxon>
        <taxon>Bacilli</taxon>
        <taxon>Lactobacillales</taxon>
        <taxon>Lactobacillaceae</taxon>
        <taxon>Oenococcus</taxon>
    </lineage>
</organism>
<dbReference type="InterPro" id="IPR008927">
    <property type="entry name" value="6-PGluconate_DH-like_C_sf"/>
</dbReference>
<dbReference type="Pfam" id="PF08125">
    <property type="entry name" value="Mannitol_dh_C"/>
    <property type="match status" value="1"/>
</dbReference>
<sequence length="217" mass="24969">MFVTVDEFKEWVIDQSQMKNPQLKLKTVHYAADLEPFIERKLFSVNTGHATVAYTGKYEGYSDINSAIADPIVLDQLKAVLKETGDLLIAKWHFDPEQHKAYQMSIIKRFQNKHLSDDIARVGRNPIRKLSYNERFIQPIREAKARNLKYTALLDTVGKIFTFDQAEDSESRQLMQMIKDMPIREVIQNTTGLSDQQLIDQIELSYQNALHAHAASA</sequence>
<dbReference type="EMBL" id="AXCV01000178">
    <property type="protein sequence ID" value="KGO31864.1"/>
    <property type="molecule type" value="Genomic_DNA"/>
</dbReference>
<proteinExistence type="predicted"/>
<keyword evidence="3" id="KW-1185">Reference proteome</keyword>